<dbReference type="OrthoDB" id="5901192at2"/>
<feature type="transmembrane region" description="Helical" evidence="11">
    <location>
        <begin position="167"/>
        <end position="185"/>
    </location>
</feature>
<dbReference type="InterPro" id="IPR012160">
    <property type="entry name" value="LtaS-like"/>
</dbReference>
<dbReference type="Gene3D" id="3.40.720.10">
    <property type="entry name" value="Alkaline Phosphatase, subunit A"/>
    <property type="match status" value="1"/>
</dbReference>
<evidence type="ECO:0000256" key="9">
    <source>
        <dbReference type="PIRSR" id="PIRSR005091-2"/>
    </source>
</evidence>
<evidence type="ECO:0000256" key="2">
    <source>
        <dbReference type="ARBA" id="ARBA00009983"/>
    </source>
</evidence>
<dbReference type="PANTHER" id="PTHR47371:SF1">
    <property type="entry name" value="LIPOTEICHOIC ACID SYNTHASE-LIKE YQGS"/>
    <property type="match status" value="1"/>
</dbReference>
<dbReference type="AlphaFoldDB" id="A0A377FSY7"/>
<feature type="binding site" evidence="10">
    <location>
        <position position="487"/>
    </location>
    <ligand>
        <name>Mn(2+)</name>
        <dbReference type="ChEBI" id="CHEBI:29035"/>
    </ligand>
</feature>
<dbReference type="Gene3D" id="3.30.1120.170">
    <property type="match status" value="1"/>
</dbReference>
<evidence type="ECO:0000256" key="10">
    <source>
        <dbReference type="PIRSR" id="PIRSR005091-3"/>
    </source>
</evidence>
<keyword evidence="6 7" id="KW-0472">Membrane</keyword>
<dbReference type="InterPro" id="IPR000917">
    <property type="entry name" value="Sulfatase_N"/>
</dbReference>
<dbReference type="InterPro" id="IPR050448">
    <property type="entry name" value="OpgB/LTA_synthase_biosynth"/>
</dbReference>
<keyword evidence="3 7" id="KW-1003">Cell membrane</keyword>
<comment type="similarity">
    <text evidence="2 7">Belongs to the LTA synthase family.</text>
</comment>
<dbReference type="GO" id="GO:0005886">
    <property type="term" value="C:plasma membrane"/>
    <property type="evidence" value="ECO:0007669"/>
    <property type="project" value="UniProtKB-SubCell"/>
</dbReference>
<evidence type="ECO:0000256" key="5">
    <source>
        <dbReference type="ARBA" id="ARBA00022989"/>
    </source>
</evidence>
<evidence type="ECO:0000256" key="8">
    <source>
        <dbReference type="PIRSR" id="PIRSR005091-1"/>
    </source>
</evidence>
<keyword evidence="4 11" id="KW-0812">Transmembrane</keyword>
<evidence type="ECO:0000313" key="14">
    <source>
        <dbReference type="Proteomes" id="UP000254060"/>
    </source>
</evidence>
<evidence type="ECO:0000256" key="6">
    <source>
        <dbReference type="ARBA" id="ARBA00023136"/>
    </source>
</evidence>
<feature type="transmembrane region" description="Helical" evidence="11">
    <location>
        <begin position="139"/>
        <end position="155"/>
    </location>
</feature>
<comment type="subcellular location">
    <subcellularLocation>
        <location evidence="1">Cell membrane</location>
        <topology evidence="1">Multi-pass membrane protein</topology>
    </subcellularLocation>
</comment>
<organism evidence="13 14">
    <name type="scientific">Exiguobacterium aurantiacum</name>
    <dbReference type="NCBI Taxonomy" id="33987"/>
    <lineage>
        <taxon>Bacteria</taxon>
        <taxon>Bacillati</taxon>
        <taxon>Bacillota</taxon>
        <taxon>Bacilli</taxon>
        <taxon>Bacillales</taxon>
        <taxon>Bacillales Family XII. Incertae Sedis</taxon>
        <taxon>Exiguobacterium</taxon>
    </lineage>
</organism>
<dbReference type="RefSeq" id="WP_029334776.1">
    <property type="nucleotide sequence ID" value="NZ_UGGP01000001.1"/>
</dbReference>
<feature type="binding site" evidence="10">
    <location>
        <position position="486"/>
    </location>
    <ligand>
        <name>Mn(2+)</name>
        <dbReference type="ChEBI" id="CHEBI:29035"/>
    </ligand>
</feature>
<keyword evidence="9" id="KW-0464">Manganese</keyword>
<evidence type="ECO:0000256" key="4">
    <source>
        <dbReference type="ARBA" id="ARBA00022692"/>
    </source>
</evidence>
<dbReference type="GO" id="GO:0046872">
    <property type="term" value="F:metal ion binding"/>
    <property type="evidence" value="ECO:0007669"/>
    <property type="project" value="UniProtKB-KW"/>
</dbReference>
<dbReference type="SUPFAM" id="SSF53649">
    <property type="entry name" value="Alkaline phosphatase-like"/>
    <property type="match status" value="1"/>
</dbReference>
<dbReference type="EMBL" id="UGGP01000001">
    <property type="protein sequence ID" value="STO07858.1"/>
    <property type="molecule type" value="Genomic_DNA"/>
</dbReference>
<protein>
    <submittedName>
        <fullName evidence="13">Lipoteichoic acid synthase 2</fullName>
    </submittedName>
</protein>
<keyword evidence="9" id="KW-0479">Metal-binding</keyword>
<evidence type="ECO:0000256" key="11">
    <source>
        <dbReference type="SAM" id="Phobius"/>
    </source>
</evidence>
<dbReference type="Proteomes" id="UP000254060">
    <property type="component" value="Unassembled WGS sequence"/>
</dbReference>
<evidence type="ECO:0000256" key="3">
    <source>
        <dbReference type="ARBA" id="ARBA00022475"/>
    </source>
</evidence>
<feature type="active site" evidence="8">
    <location>
        <position position="310"/>
    </location>
</feature>
<dbReference type="CDD" id="cd16015">
    <property type="entry name" value="LTA_synthase"/>
    <property type="match status" value="1"/>
</dbReference>
<feature type="transmembrane region" description="Helical" evidence="11">
    <location>
        <begin position="85"/>
        <end position="105"/>
    </location>
</feature>
<feature type="transmembrane region" description="Helical" evidence="11">
    <location>
        <begin position="27"/>
        <end position="46"/>
    </location>
</feature>
<dbReference type="PANTHER" id="PTHR47371">
    <property type="entry name" value="LIPOTEICHOIC ACID SYNTHASE"/>
    <property type="match status" value="1"/>
</dbReference>
<proteinExistence type="inferred from homology"/>
<dbReference type="PIRSF" id="PIRSF005091">
    <property type="entry name" value="Mmb_sulf_HI1246"/>
    <property type="match status" value="1"/>
</dbReference>
<evidence type="ECO:0000313" key="13">
    <source>
        <dbReference type="EMBL" id="STO07858.1"/>
    </source>
</evidence>
<reference evidence="13 14" key="1">
    <citation type="submission" date="2018-06" db="EMBL/GenBank/DDBJ databases">
        <authorList>
            <consortium name="Pathogen Informatics"/>
            <person name="Doyle S."/>
        </authorList>
    </citation>
    <scope>NUCLEOTIDE SEQUENCE [LARGE SCALE GENOMIC DNA]</scope>
    <source>
        <strain evidence="13 14">NCTC13163</strain>
    </source>
</reference>
<gene>
    <name evidence="13" type="primary">ltaS2</name>
    <name evidence="13" type="ORF">NCTC13163_01219</name>
</gene>
<feature type="binding site" evidence="9">
    <location>
        <position position="426"/>
    </location>
    <ligand>
        <name>substrate</name>
    </ligand>
</feature>
<accession>A0A377FSY7</accession>
<evidence type="ECO:0000259" key="12">
    <source>
        <dbReference type="Pfam" id="PF00884"/>
    </source>
</evidence>
<dbReference type="Pfam" id="PF00884">
    <property type="entry name" value="Sulfatase"/>
    <property type="match status" value="1"/>
</dbReference>
<sequence>MKSSQRFSKLTMRLNETVRASFQEYRLFWIFTLLLWTKTYIVYQFFFNIPIENTAQAFILLISPISSTLFLFAFSFFFKGSKQKWVLYTLYAFASFILFADAVYYREFTDYLTMPVILQPSNMETLSTSFTSLLEWKDLIILGDVIVLPFVLWKVNTRQNAASHRRALVTFVTAVAVFLFNLSLAETERPELLTRSFDRELLVKNIGTFNFHVYDAMLQTKTSAQKAMADGSELAEIEQFTRQNYAAPNPELFGKYKGKNVIVVSFESAQNFTNHMKAANGEYITPNLNKLIEESHFWPNYYHTVGQGKTSDAEFALDNSLYGLPRGAVYFTNADNEYQALPELIKQDNYYSAVFHANNKSFWNRDHMYKNVGVDEFFDEKSYDLGNPEDMTEWGLLDDSFFEQSIPMLEELPQPFYAKFITLTNHFPYTMPSEEYELVPKFETNSTTLNNFPQALAYQDYALGLFIDELKANGMWDDTIFVVYGDHYGISTNHNAAMADLLGKEELTPYDVAKLQQVPFAIHLPGQENGQVHETVGSHVDMKPTLLHLLGIDTSDLVGFGNDLFSEERNSRAIFRDGTVITDEYVWTQSICYDAETGEAVEDASLCGPINEEAESILQMNDDLIYSDLLRFKEQSNN</sequence>
<evidence type="ECO:0000256" key="7">
    <source>
        <dbReference type="PIRNR" id="PIRNR005091"/>
    </source>
</evidence>
<feature type="binding site" evidence="10">
    <location>
        <position position="310"/>
    </location>
    <ligand>
        <name>Mn(2+)</name>
        <dbReference type="ChEBI" id="CHEBI:29035"/>
    </ligand>
</feature>
<keyword evidence="5 11" id="KW-1133">Transmembrane helix</keyword>
<feature type="binding site" evidence="10">
    <location>
        <position position="267"/>
    </location>
    <ligand>
        <name>Mn(2+)</name>
        <dbReference type="ChEBI" id="CHEBI:29035"/>
    </ligand>
</feature>
<dbReference type="InterPro" id="IPR017850">
    <property type="entry name" value="Alkaline_phosphatase_core_sf"/>
</dbReference>
<evidence type="ECO:0000256" key="1">
    <source>
        <dbReference type="ARBA" id="ARBA00004651"/>
    </source>
</evidence>
<dbReference type="STRING" id="1397694.GCA_000702585_01723"/>
<name>A0A377FSY7_9BACL</name>
<feature type="transmembrane region" description="Helical" evidence="11">
    <location>
        <begin position="58"/>
        <end position="78"/>
    </location>
</feature>
<feature type="domain" description="Sulfatase N-terminal" evidence="12">
    <location>
        <begin position="259"/>
        <end position="552"/>
    </location>
</feature>